<protein>
    <submittedName>
        <fullName evidence="1">Predicted protein</fullName>
    </submittedName>
</protein>
<dbReference type="STRING" id="985895.E5A3X6"/>
<name>E5A3X6_LEPMJ</name>
<dbReference type="RefSeq" id="XP_003841800.1">
    <property type="nucleotide sequence ID" value="XM_003841752.1"/>
</dbReference>
<keyword evidence="2" id="KW-1185">Reference proteome</keyword>
<sequence>MSAEYERAVKHRGHFHIHTSTCCHLPDLSSEIFAVKISNGLPEEYLTPSSDEGQEADDDSTVFYIYKSPTEVTEVFHSYLQWLYTDHITVKYYTSQETNEKGEEMTIEQPSLMFLIRCHLLGDKIMDGAYQAAAMRTLICNFDKDKAFPFDVIVSWIYQVTPPGSPLRKLMVDFWSWEVRQAHTAWNTHEIVQDTSMDFTHDFIENLLNEQPVPGGMPPWVAAPWKYGSMA</sequence>
<dbReference type="HOGENOM" id="CLU_1200013_0_0_1"/>
<evidence type="ECO:0000313" key="1">
    <source>
        <dbReference type="EMBL" id="CBX98321.1"/>
    </source>
</evidence>
<dbReference type="Proteomes" id="UP000002668">
    <property type="component" value="Genome"/>
</dbReference>
<dbReference type="GeneID" id="13286719"/>
<proteinExistence type="predicted"/>
<accession>E5A3X6</accession>
<gene>
    <name evidence="1" type="ORF">LEMA_P097300.1</name>
</gene>
<dbReference type="OrthoDB" id="3794732at2759"/>
<dbReference type="AlphaFoldDB" id="E5A3X6"/>
<dbReference type="VEuPathDB" id="FungiDB:LEMA_P097300.1"/>
<evidence type="ECO:0000313" key="2">
    <source>
        <dbReference type="Proteomes" id="UP000002668"/>
    </source>
</evidence>
<reference evidence="2" key="1">
    <citation type="journal article" date="2011" name="Nat. Commun.">
        <title>Effector diversification within compartments of the Leptosphaeria maculans genome affected by Repeat-Induced Point mutations.</title>
        <authorList>
            <person name="Rouxel T."/>
            <person name="Grandaubert J."/>
            <person name="Hane J.K."/>
            <person name="Hoede C."/>
            <person name="van de Wouw A.P."/>
            <person name="Couloux A."/>
            <person name="Dominguez V."/>
            <person name="Anthouard V."/>
            <person name="Bally P."/>
            <person name="Bourras S."/>
            <person name="Cozijnsen A.J."/>
            <person name="Ciuffetti L.M."/>
            <person name="Degrave A."/>
            <person name="Dilmaghani A."/>
            <person name="Duret L."/>
            <person name="Fudal I."/>
            <person name="Goodwin S.B."/>
            <person name="Gout L."/>
            <person name="Glaser N."/>
            <person name="Linglin J."/>
            <person name="Kema G.H.J."/>
            <person name="Lapalu N."/>
            <person name="Lawrence C.B."/>
            <person name="May K."/>
            <person name="Meyer M."/>
            <person name="Ollivier B."/>
            <person name="Poulain J."/>
            <person name="Schoch C.L."/>
            <person name="Simon A."/>
            <person name="Spatafora J.W."/>
            <person name="Stachowiak A."/>
            <person name="Turgeon B.G."/>
            <person name="Tyler B.M."/>
            <person name="Vincent D."/>
            <person name="Weissenbach J."/>
            <person name="Amselem J."/>
            <person name="Quesneville H."/>
            <person name="Oliver R.P."/>
            <person name="Wincker P."/>
            <person name="Balesdent M.-H."/>
            <person name="Howlett B.J."/>
        </authorList>
    </citation>
    <scope>NUCLEOTIDE SEQUENCE [LARGE SCALE GENOMIC DNA]</scope>
    <source>
        <strain evidence="2">JN3 / isolate v23.1.3 / race Av1-4-5-6-7-8</strain>
    </source>
</reference>
<dbReference type="InParanoid" id="E5A3X6"/>
<dbReference type="EMBL" id="FP929133">
    <property type="protein sequence ID" value="CBX98321.1"/>
    <property type="molecule type" value="Genomic_DNA"/>
</dbReference>
<organism evidence="2">
    <name type="scientific">Leptosphaeria maculans (strain JN3 / isolate v23.1.3 / race Av1-4-5-6-7-8)</name>
    <name type="common">Blackleg fungus</name>
    <name type="synonym">Phoma lingam</name>
    <dbReference type="NCBI Taxonomy" id="985895"/>
    <lineage>
        <taxon>Eukaryota</taxon>
        <taxon>Fungi</taxon>
        <taxon>Dikarya</taxon>
        <taxon>Ascomycota</taxon>
        <taxon>Pezizomycotina</taxon>
        <taxon>Dothideomycetes</taxon>
        <taxon>Pleosporomycetidae</taxon>
        <taxon>Pleosporales</taxon>
        <taxon>Pleosporineae</taxon>
        <taxon>Leptosphaeriaceae</taxon>
        <taxon>Plenodomus</taxon>
        <taxon>Plenodomus lingam/Leptosphaeria maculans species complex</taxon>
    </lineage>
</organism>